<name>A0AA40DTC7_9PEZI</name>
<reference evidence="1" key="1">
    <citation type="submission" date="2023-06" db="EMBL/GenBank/DDBJ databases">
        <title>Genome-scale phylogeny and comparative genomics of the fungal order Sordariales.</title>
        <authorList>
            <consortium name="Lawrence Berkeley National Laboratory"/>
            <person name="Hensen N."/>
            <person name="Bonometti L."/>
            <person name="Westerberg I."/>
            <person name="Brannstrom I.O."/>
            <person name="Guillou S."/>
            <person name="Cros-Aarteil S."/>
            <person name="Calhoun S."/>
            <person name="Haridas S."/>
            <person name="Kuo A."/>
            <person name="Mondo S."/>
            <person name="Pangilinan J."/>
            <person name="Riley R."/>
            <person name="Labutti K."/>
            <person name="Andreopoulos B."/>
            <person name="Lipzen A."/>
            <person name="Chen C."/>
            <person name="Yanf M."/>
            <person name="Daum C."/>
            <person name="Ng V."/>
            <person name="Clum A."/>
            <person name="Steindorff A."/>
            <person name="Ohm R."/>
            <person name="Martin F."/>
            <person name="Silar P."/>
            <person name="Natvig D."/>
            <person name="Lalanne C."/>
            <person name="Gautier V."/>
            <person name="Ament-Velasquez S.L."/>
            <person name="Kruys A."/>
            <person name="Hutchinson M.I."/>
            <person name="Powell A.J."/>
            <person name="Barry K."/>
            <person name="Miller A.N."/>
            <person name="Grigoriev I.V."/>
            <person name="Debuchy R."/>
            <person name="Gladieux P."/>
            <person name="Thoren M.H."/>
            <person name="Johannesson H."/>
        </authorList>
    </citation>
    <scope>NUCLEOTIDE SEQUENCE</scope>
    <source>
        <strain evidence="1">SMH4607-1</strain>
    </source>
</reference>
<evidence type="ECO:0000313" key="2">
    <source>
        <dbReference type="Proteomes" id="UP001172102"/>
    </source>
</evidence>
<gene>
    <name evidence="1" type="ORF">B0H67DRAFT_683676</name>
</gene>
<dbReference type="Proteomes" id="UP001172102">
    <property type="component" value="Unassembled WGS sequence"/>
</dbReference>
<accession>A0AA40DTC7</accession>
<evidence type="ECO:0000313" key="1">
    <source>
        <dbReference type="EMBL" id="KAK0715459.1"/>
    </source>
</evidence>
<organism evidence="1 2">
    <name type="scientific">Lasiosphaeris hirsuta</name>
    <dbReference type="NCBI Taxonomy" id="260670"/>
    <lineage>
        <taxon>Eukaryota</taxon>
        <taxon>Fungi</taxon>
        <taxon>Dikarya</taxon>
        <taxon>Ascomycota</taxon>
        <taxon>Pezizomycotina</taxon>
        <taxon>Sordariomycetes</taxon>
        <taxon>Sordariomycetidae</taxon>
        <taxon>Sordariales</taxon>
        <taxon>Lasiosphaeriaceae</taxon>
        <taxon>Lasiosphaeris</taxon>
    </lineage>
</organism>
<sequence length="152" mass="17213">MPSPDVEMLREVLEFINEIMPTPPPFPELNPVPYLSLPGEILEAVKDLGVANQEIADMEWIEARRPFMSQGELTHTERVATTVRDIGRNDQLAPAHLDMTEAFGYIISMIDWEERHGPLASLKVLATSPVERGLYRLYFGGDDDTIVEMRTM</sequence>
<keyword evidence="2" id="KW-1185">Reference proteome</keyword>
<comment type="caution">
    <text evidence="1">The sequence shown here is derived from an EMBL/GenBank/DDBJ whole genome shotgun (WGS) entry which is preliminary data.</text>
</comment>
<protein>
    <submittedName>
        <fullName evidence="1">Uncharacterized protein</fullName>
    </submittedName>
</protein>
<proteinExistence type="predicted"/>
<dbReference type="AlphaFoldDB" id="A0AA40DTC7"/>
<dbReference type="EMBL" id="JAUKUA010000004">
    <property type="protein sequence ID" value="KAK0715459.1"/>
    <property type="molecule type" value="Genomic_DNA"/>
</dbReference>